<evidence type="ECO:0000256" key="1">
    <source>
        <dbReference type="SAM" id="Phobius"/>
    </source>
</evidence>
<organism evidence="2 3">
    <name type="scientific">Parvibacter caecicola</name>
    <dbReference type="NCBI Taxonomy" id="747645"/>
    <lineage>
        <taxon>Bacteria</taxon>
        <taxon>Bacillati</taxon>
        <taxon>Actinomycetota</taxon>
        <taxon>Coriobacteriia</taxon>
        <taxon>Coriobacteriales</taxon>
        <taxon>Coriobacteriaceae</taxon>
        <taxon>Parvibacter</taxon>
    </lineage>
</organism>
<dbReference type="AlphaFoldDB" id="A0A7W5D0I4"/>
<dbReference type="EMBL" id="JACHYA010000001">
    <property type="protein sequence ID" value="MBB3170663.1"/>
    <property type="molecule type" value="Genomic_DNA"/>
</dbReference>
<feature type="transmembrane region" description="Helical" evidence="1">
    <location>
        <begin position="12"/>
        <end position="33"/>
    </location>
</feature>
<gene>
    <name evidence="2" type="ORF">FHR31_000443</name>
</gene>
<evidence type="ECO:0000313" key="2">
    <source>
        <dbReference type="EMBL" id="MBB3170663.1"/>
    </source>
</evidence>
<proteinExistence type="predicted"/>
<dbReference type="Proteomes" id="UP000530850">
    <property type="component" value="Unassembled WGS sequence"/>
</dbReference>
<keyword evidence="1" id="KW-0812">Transmembrane</keyword>
<evidence type="ECO:0000313" key="3">
    <source>
        <dbReference type="Proteomes" id="UP000530850"/>
    </source>
</evidence>
<comment type="caution">
    <text evidence="2">The sequence shown here is derived from an EMBL/GenBank/DDBJ whole genome shotgun (WGS) entry which is preliminary data.</text>
</comment>
<sequence>MENGKELFGFSRLEVLVCSVVSIAISFGPLLFLC</sequence>
<accession>A0A7W5D0I4</accession>
<name>A0A7W5D0I4_9ACTN</name>
<keyword evidence="1" id="KW-0472">Membrane</keyword>
<keyword evidence="1" id="KW-1133">Transmembrane helix</keyword>
<protein>
    <submittedName>
        <fullName evidence="2">Uncharacterized protein</fullName>
    </submittedName>
</protein>
<reference evidence="2 3" key="1">
    <citation type="submission" date="2020-08" db="EMBL/GenBank/DDBJ databases">
        <title>Sequencing the genomes of 1000 actinobacteria strains.</title>
        <authorList>
            <person name="Klenk H.-P."/>
        </authorList>
    </citation>
    <scope>NUCLEOTIDE SEQUENCE [LARGE SCALE GENOMIC DNA]</scope>
    <source>
        <strain evidence="2 3">DSM 22242</strain>
    </source>
</reference>